<dbReference type="GO" id="GO:0010038">
    <property type="term" value="P:response to metal ion"/>
    <property type="evidence" value="ECO:0007669"/>
    <property type="project" value="InterPro"/>
</dbReference>
<evidence type="ECO:0000256" key="1">
    <source>
        <dbReference type="ARBA" id="ARBA00010169"/>
    </source>
</evidence>
<protein>
    <submittedName>
        <fullName evidence="2 4">Uncharacterized protein</fullName>
    </submittedName>
</protein>
<dbReference type="Proteomes" id="UP000280834">
    <property type="component" value="Unassembled WGS sequence"/>
</dbReference>
<sequence>MKTKSTALDALKTKVLSMHPYKVPEFIALPVSLNTLRSHFISILKMI</sequence>
<reference evidence="2 3" key="2">
    <citation type="submission" date="2018-11" db="EMBL/GenBank/DDBJ databases">
        <authorList>
            <consortium name="Pathogen Informatics"/>
        </authorList>
    </citation>
    <scope>NUCLEOTIDE SEQUENCE [LARGE SCALE GENOMIC DNA]</scope>
</reference>
<dbReference type="SUPFAM" id="SSF54913">
    <property type="entry name" value="GlnB-like"/>
    <property type="match status" value="1"/>
</dbReference>
<evidence type="ECO:0000313" key="2">
    <source>
        <dbReference type="EMBL" id="VDO14782.1"/>
    </source>
</evidence>
<dbReference type="STRING" id="42155.A0A0R3QCQ4"/>
<reference evidence="4" key="1">
    <citation type="submission" date="2017-02" db="UniProtKB">
        <authorList>
            <consortium name="WormBaseParasite"/>
        </authorList>
    </citation>
    <scope>IDENTIFICATION</scope>
</reference>
<dbReference type="WBParaSite" id="BTMF_0000413401-mRNA-1">
    <property type="protein sequence ID" value="BTMF_0000413401-mRNA-1"/>
    <property type="gene ID" value="BTMF_0000413401"/>
</dbReference>
<name>A0A0R3QCQ4_9BILA</name>
<dbReference type="EMBL" id="UZAG01003094">
    <property type="protein sequence ID" value="VDO14782.1"/>
    <property type="molecule type" value="Genomic_DNA"/>
</dbReference>
<gene>
    <name evidence="2" type="ORF">BTMF_LOCUS3435</name>
</gene>
<organism evidence="4">
    <name type="scientific">Brugia timori</name>
    <dbReference type="NCBI Taxonomy" id="42155"/>
    <lineage>
        <taxon>Eukaryota</taxon>
        <taxon>Metazoa</taxon>
        <taxon>Ecdysozoa</taxon>
        <taxon>Nematoda</taxon>
        <taxon>Chromadorea</taxon>
        <taxon>Rhabditida</taxon>
        <taxon>Spirurina</taxon>
        <taxon>Spiruromorpha</taxon>
        <taxon>Filarioidea</taxon>
        <taxon>Onchocercidae</taxon>
        <taxon>Brugia</taxon>
    </lineage>
</organism>
<evidence type="ECO:0000313" key="3">
    <source>
        <dbReference type="Proteomes" id="UP000280834"/>
    </source>
</evidence>
<dbReference type="AlphaFoldDB" id="A0A0R3QCQ4"/>
<dbReference type="Pfam" id="PF03091">
    <property type="entry name" value="CutA1"/>
    <property type="match status" value="1"/>
</dbReference>
<dbReference type="Gene3D" id="3.30.70.120">
    <property type="match status" value="1"/>
</dbReference>
<keyword evidence="3" id="KW-1185">Reference proteome</keyword>
<dbReference type="InterPro" id="IPR004323">
    <property type="entry name" value="Ion_tolerance_CutA"/>
</dbReference>
<proteinExistence type="inferred from homology"/>
<comment type="similarity">
    <text evidence="1">Belongs to the CutA family.</text>
</comment>
<dbReference type="InterPro" id="IPR015867">
    <property type="entry name" value="N-reg_PII/ATP_PRibTrfase_C"/>
</dbReference>
<accession>A0A0R3QCQ4</accession>
<evidence type="ECO:0000313" key="4">
    <source>
        <dbReference type="WBParaSite" id="BTMF_0000413401-mRNA-1"/>
    </source>
</evidence>
<dbReference type="InterPro" id="IPR011322">
    <property type="entry name" value="N-reg_PII-like_a/b"/>
</dbReference>